<comment type="caution">
    <text evidence="1">The sequence shown here is derived from an EMBL/GenBank/DDBJ whole genome shotgun (WGS) entry which is preliminary data.</text>
</comment>
<proteinExistence type="predicted"/>
<dbReference type="Proteomes" id="UP000284220">
    <property type="component" value="Unassembled WGS sequence"/>
</dbReference>
<protein>
    <submittedName>
        <fullName evidence="1">Uncharacterized protein</fullName>
    </submittedName>
</protein>
<dbReference type="AlphaFoldDB" id="A0A414SL99"/>
<name>A0A414SL99_9FIRM</name>
<organism evidence="1 2">
    <name type="scientific">Blautia obeum</name>
    <dbReference type="NCBI Taxonomy" id="40520"/>
    <lineage>
        <taxon>Bacteria</taxon>
        <taxon>Bacillati</taxon>
        <taxon>Bacillota</taxon>
        <taxon>Clostridia</taxon>
        <taxon>Lachnospirales</taxon>
        <taxon>Lachnospiraceae</taxon>
        <taxon>Blautia</taxon>
    </lineage>
</organism>
<gene>
    <name evidence="1" type="ORF">DW272_04080</name>
</gene>
<dbReference type="EMBL" id="QRHZ01000001">
    <property type="protein sequence ID" value="RHG20380.1"/>
    <property type="molecule type" value="Genomic_DNA"/>
</dbReference>
<accession>A0A414SL99</accession>
<reference evidence="1 2" key="1">
    <citation type="submission" date="2018-08" db="EMBL/GenBank/DDBJ databases">
        <title>A genome reference for cultivated species of the human gut microbiota.</title>
        <authorList>
            <person name="Zou Y."/>
            <person name="Xue W."/>
            <person name="Luo G."/>
        </authorList>
    </citation>
    <scope>NUCLEOTIDE SEQUENCE [LARGE SCALE GENOMIC DNA]</scope>
    <source>
        <strain evidence="1 2">AM22-9LB</strain>
    </source>
</reference>
<sequence>MLITDIINILGNEFSSIYCVNRQDQYIQIYRHLNENTELDELMNEKKIYETVIQKYIETNVFEEDRNKMLV</sequence>
<evidence type="ECO:0000313" key="2">
    <source>
        <dbReference type="Proteomes" id="UP000284220"/>
    </source>
</evidence>
<evidence type="ECO:0000313" key="1">
    <source>
        <dbReference type="EMBL" id="RHG20380.1"/>
    </source>
</evidence>